<dbReference type="Proteomes" id="UP000289600">
    <property type="component" value="Segment"/>
</dbReference>
<reference evidence="4" key="1">
    <citation type="submission" date="2018-01" db="EMBL/GenBank/DDBJ databases">
        <title>Testimony of 'menage a trois' revealed by the proteome of Megavirus virophage.</title>
        <authorList>
            <person name="Jeudy S."/>
            <person name="Bertaux L."/>
            <person name="Alempic J.-M."/>
            <person name="Lartigue A."/>
            <person name="Legendre M."/>
            <person name="Philippe N."/>
            <person name="Beucher L."/>
            <person name="Biondi E."/>
            <person name="Juul S."/>
            <person name="Turner D."/>
            <person name="Coute Y."/>
            <person name="Claverie J.-M."/>
            <person name="Abergel C."/>
        </authorList>
    </citation>
    <scope>NUCLEOTIDE SEQUENCE [LARGE SCALE GENOMIC DNA]</scope>
</reference>
<keyword evidence="4" id="KW-1185">Reference proteome</keyword>
<evidence type="ECO:0000256" key="2">
    <source>
        <dbReference type="ARBA" id="ARBA00023043"/>
    </source>
</evidence>
<organism evidence="3 4">
    <name type="scientific">Moumouvirus australiensis</name>
    <dbReference type="NCBI Taxonomy" id="2109587"/>
    <lineage>
        <taxon>Viruses</taxon>
        <taxon>Varidnaviria</taxon>
        <taxon>Bamfordvirae</taxon>
        <taxon>Nucleocytoviricota</taxon>
        <taxon>Megaviricetes</taxon>
        <taxon>Imitervirales</taxon>
        <taxon>Mimiviridae</taxon>
        <taxon>Megamimivirinae</taxon>
        <taxon>Moumouvirus</taxon>
        <taxon>Moumouvirus australiense</taxon>
    </lineage>
</organism>
<keyword evidence="2" id="KW-0040">ANK repeat</keyword>
<dbReference type="Pfam" id="PF12796">
    <property type="entry name" value="Ank_2"/>
    <property type="match status" value="1"/>
</dbReference>
<name>A0A2P1EN25_9VIRU</name>
<keyword evidence="1" id="KW-0677">Repeat</keyword>
<protein>
    <submittedName>
        <fullName evidence="3">Ankyrin repeat protein</fullName>
    </submittedName>
</protein>
<dbReference type="PANTHER" id="PTHR24188:SF29">
    <property type="entry name" value="GH09064P"/>
    <property type="match status" value="1"/>
</dbReference>
<dbReference type="PANTHER" id="PTHR24188">
    <property type="entry name" value="ANKYRIN REPEAT PROTEIN"/>
    <property type="match status" value="1"/>
</dbReference>
<accession>A0A2P1EN25</accession>
<gene>
    <name evidence="3" type="ORF">mc_885</name>
</gene>
<evidence type="ECO:0000313" key="4">
    <source>
        <dbReference type="Proteomes" id="UP000289600"/>
    </source>
</evidence>
<sequence>MSQELYFKITNELECHHGFQYVDGLNILKEEFNNNPNDSCVSGRLYFSDSENICKFLGYGMYLREVFLPIGNPDFLMIKDPEGDKYGANMIILGKRRDLKDLETWKYMFSIGIDIRAKDDYAVRWASGNGHLEVVKYLVGMGADIRSDNDYAVRLASRNGHINIVKYLKKRGVEIKKSSSYKMQVIQIENGIDIKPTISKKLLNEIFSHGYEWKIIQFPSYYDRLKKYVNIN</sequence>
<dbReference type="Gene3D" id="1.25.40.20">
    <property type="entry name" value="Ankyrin repeat-containing domain"/>
    <property type="match status" value="1"/>
</dbReference>
<dbReference type="SMART" id="SM00248">
    <property type="entry name" value="ANK"/>
    <property type="match status" value="2"/>
</dbReference>
<evidence type="ECO:0000256" key="1">
    <source>
        <dbReference type="ARBA" id="ARBA00022737"/>
    </source>
</evidence>
<dbReference type="SUPFAM" id="SSF48403">
    <property type="entry name" value="Ankyrin repeat"/>
    <property type="match status" value="1"/>
</dbReference>
<dbReference type="InterPro" id="IPR002110">
    <property type="entry name" value="Ankyrin_rpt"/>
</dbReference>
<dbReference type="EMBL" id="MG807320">
    <property type="protein sequence ID" value="AVL95272.1"/>
    <property type="molecule type" value="Genomic_DNA"/>
</dbReference>
<evidence type="ECO:0000313" key="3">
    <source>
        <dbReference type="EMBL" id="AVL95272.1"/>
    </source>
</evidence>
<proteinExistence type="predicted"/>
<dbReference type="InterPro" id="IPR036770">
    <property type="entry name" value="Ankyrin_rpt-contain_sf"/>
</dbReference>
<dbReference type="PROSITE" id="PS50088">
    <property type="entry name" value="ANK_REPEAT"/>
    <property type="match status" value="1"/>
</dbReference>